<dbReference type="EMBL" id="VBQZ03000017">
    <property type="protein sequence ID" value="MXQ83397.1"/>
    <property type="molecule type" value="Genomic_DNA"/>
</dbReference>
<name>A0A6B0R372_9CETA</name>
<dbReference type="AlphaFoldDB" id="A0A6B0R372"/>
<proteinExistence type="predicted"/>
<evidence type="ECO:0000313" key="1">
    <source>
        <dbReference type="EMBL" id="MXQ83397.1"/>
    </source>
</evidence>
<reference evidence="1" key="1">
    <citation type="submission" date="2019-10" db="EMBL/GenBank/DDBJ databases">
        <title>The sequence and de novo assembly of the wild yak genome.</title>
        <authorList>
            <person name="Liu Y."/>
        </authorList>
    </citation>
    <scope>NUCLEOTIDE SEQUENCE [LARGE SCALE GENOMIC DNA]</scope>
    <source>
        <strain evidence="1">WY2019</strain>
    </source>
</reference>
<accession>A0A6B0R372</accession>
<keyword evidence="2" id="KW-1185">Reference proteome</keyword>
<organism evidence="1 2">
    <name type="scientific">Bos mutus</name>
    <name type="common">wild yak</name>
    <dbReference type="NCBI Taxonomy" id="72004"/>
    <lineage>
        <taxon>Eukaryota</taxon>
        <taxon>Metazoa</taxon>
        <taxon>Chordata</taxon>
        <taxon>Craniata</taxon>
        <taxon>Vertebrata</taxon>
        <taxon>Euteleostomi</taxon>
        <taxon>Mammalia</taxon>
        <taxon>Eutheria</taxon>
        <taxon>Laurasiatheria</taxon>
        <taxon>Artiodactyla</taxon>
        <taxon>Ruminantia</taxon>
        <taxon>Pecora</taxon>
        <taxon>Bovidae</taxon>
        <taxon>Bovinae</taxon>
        <taxon>Bos</taxon>
    </lineage>
</organism>
<protein>
    <submittedName>
        <fullName evidence="1">Uncharacterized protein</fullName>
    </submittedName>
</protein>
<sequence length="87" mass="9923">MKPLAEPSFREEAQESLSVEECGEIPVVSQGTLQKRPDAEGKWVFLDLDPTRHYPPSQDEWGKIQDAKEAFAVLEKYLNQAFQICMP</sequence>
<comment type="caution">
    <text evidence="1">The sequence shown here is derived from an EMBL/GenBank/DDBJ whole genome shotgun (WGS) entry which is preliminary data.</text>
</comment>
<evidence type="ECO:0000313" key="2">
    <source>
        <dbReference type="Proteomes" id="UP000322234"/>
    </source>
</evidence>
<gene>
    <name evidence="1" type="ORF">E5288_WYG014652</name>
</gene>
<dbReference type="Proteomes" id="UP000322234">
    <property type="component" value="Unassembled WGS sequence"/>
</dbReference>